<evidence type="ECO:0000256" key="4">
    <source>
        <dbReference type="SAM" id="SignalP"/>
    </source>
</evidence>
<evidence type="ECO:0000256" key="2">
    <source>
        <dbReference type="SAM" id="MobiDB-lite"/>
    </source>
</evidence>
<feature type="transmembrane region" description="Helical" evidence="3">
    <location>
        <begin position="1385"/>
        <end position="1406"/>
    </location>
</feature>
<keyword evidence="1" id="KW-0040">ANK repeat</keyword>
<dbReference type="VEuPathDB" id="CryptoDB:GY17_00001389"/>
<keyword evidence="3" id="KW-0812">Transmembrane</keyword>
<feature type="transmembrane region" description="Helical" evidence="3">
    <location>
        <begin position="974"/>
        <end position="995"/>
    </location>
</feature>
<feature type="repeat" description="ANK" evidence="1">
    <location>
        <begin position="249"/>
        <end position="281"/>
    </location>
</feature>
<dbReference type="SUPFAM" id="SSF48403">
    <property type="entry name" value="Ankyrin repeat"/>
    <property type="match status" value="1"/>
</dbReference>
<name>A0A0S4TAP3_CRYHO</name>
<proteinExistence type="predicted"/>
<dbReference type="Gene3D" id="1.25.40.20">
    <property type="entry name" value="Ankyrin repeat-containing domain"/>
    <property type="match status" value="1"/>
</dbReference>
<dbReference type="PROSITE" id="PS50297">
    <property type="entry name" value="ANK_REP_REGION"/>
    <property type="match status" value="1"/>
</dbReference>
<feature type="signal peptide" evidence="4">
    <location>
        <begin position="1"/>
        <end position="18"/>
    </location>
</feature>
<dbReference type="VEuPathDB" id="CryptoDB:CHUDEA1_3740"/>
<dbReference type="PROSITE" id="PS50088">
    <property type="entry name" value="ANK_REPEAT"/>
    <property type="match status" value="2"/>
</dbReference>
<feature type="transmembrane region" description="Helical" evidence="3">
    <location>
        <begin position="1263"/>
        <end position="1281"/>
    </location>
</feature>
<dbReference type="VEuPathDB" id="CryptoDB:ChTU502y2012_376g0060"/>
<feature type="compositionally biased region" description="Low complexity" evidence="2">
    <location>
        <begin position="785"/>
        <end position="797"/>
    </location>
</feature>
<sequence length="1407" mass="160366">MSFFKLWGILLLIASVEAFQNRLFNASRIELLEAEYALDRLGLWKKFADGNHSDCMEFTLRIDRMLNAVANVDIGAMEQFIEMDEYSLKYQDICGTKEEHTISSLYENAPGWGGETPLTILARSSLPRSSIMMQVLSSKGLDFVKSQMNGFTPLILAIIHRNFSGVKVLLNLAERQKYALHLNKTEIVNNSLDDKNTKTTNSVLRNVEIINEVDSMGRTALFHAVLMEDDGMVESLLMAGAEPNIADFSGVTPLLLATKKNLLVIVKLLLSKGADQIILDPRNRDPLSVAIKNNHPDVILALLEDQTFQTKYLNFYQSSRYKGQILRPTYHIRRLLDIFTVLQLKEEAIQSLFKIEFLRNDTSLCDLRDNEGRTIVNIATFREMYDLLEDILEFYKNASIYRYEGYTSCNPHIIDKSGRGPVDYLLTGTASIHNSFYSLDNTIENARKINKYSDTYESIYKNNIEIQDQKGENPSIEFSKMPTSSLNFLSDRRKFLLTKLLKLPNPLDLSSYLFELLRKGGNPTVYTIKAMVNWLGGSKDLLLHRTSRDGHNALTFALSTGQLTVAREILDILLDSSISNQNTYKSAVKLAISYSASVHSSSIIAEVALRKPVIVHEWICERKFNSMIEIEEVKFVLQNLPREFIGFSKHPDLCKPLYTITKQILDPESQIESTEIVAIMLDTNGGLPFLERSDVTMALKTVGTSLSISASFGLNIIPCLEWTSTMSYTFTPYFFDVINKLDTNMTKSPQTSQTNKTQTTKDSQDILKCMRQNLSRTENVEKDSSSNCLSSYNESPSIKGQNSSNFEENQTFNTNGLIKNSKYSSNERIISPKINNLKNPGKIVTKYGLGSTITSILIGHGIMAAKRNQILDLVFSCPLREIDPILKNFQRNVLGITLLILVIWILITSFVIIFSSRSRLDIFGFIPKYSSSEPDRQAFTMAEWKFYKLASVLRFISFLYCIVIFISIGRVRHLLFTLFFLFLGLFLKLNQFLLLKENDIVDITSAFIREEMSDNDNTALNKDLEDNDDVNDQSLGMGNPMPAGGNEETRQEGIHLGTIGEEISASHSSATFTDSRNTFQSDIVKREHITAEQYALTTLFIGICSFVIAISSNLQRFLFWNFREFYRFHESYYFTVNHTYIAISTEIILILNTWSLTFNILKAPGLMIFILTQRIQVLRYFLLAYPDINQNIFNSLKRNNIGFINKEGSPNSSPAMNMHLPVSKGAVFVPPGRFDVVLCQWVRVRHAIMKRMHRRFTVASKPYNALYFGIGFIIFVFLFNKNNIGHNFHLGILNYLLFDEFGFTLLTVFASYSITLIVIVWLACTSNQISEFQHWRLFWDAFSFMPPCSAQQVVLQHIKLTQDLDDEDKRVDLWSIPITNFVRNVLLLCIVVVWVHISIIGIFHILI</sequence>
<dbReference type="Pfam" id="PF12796">
    <property type="entry name" value="Ank_2"/>
    <property type="match status" value="1"/>
</dbReference>
<keyword evidence="4" id="KW-0732">Signal</keyword>
<feature type="repeat" description="ANK" evidence="1">
    <location>
        <begin position="216"/>
        <end position="248"/>
    </location>
</feature>
<evidence type="ECO:0000313" key="5">
    <source>
        <dbReference type="EMBL" id="CUV04329.1"/>
    </source>
</evidence>
<keyword evidence="3" id="KW-0472">Membrane</keyword>
<feature type="transmembrane region" description="Helical" evidence="3">
    <location>
        <begin position="1139"/>
        <end position="1161"/>
    </location>
</feature>
<organism evidence="5">
    <name type="scientific">Cryptosporidium hominis</name>
    <dbReference type="NCBI Taxonomy" id="237895"/>
    <lineage>
        <taxon>Eukaryota</taxon>
        <taxon>Sar</taxon>
        <taxon>Alveolata</taxon>
        <taxon>Apicomplexa</taxon>
        <taxon>Conoidasida</taxon>
        <taxon>Coccidia</taxon>
        <taxon>Eucoccidiorida</taxon>
        <taxon>Eimeriorina</taxon>
        <taxon>Cryptosporidiidae</taxon>
        <taxon>Cryptosporidium</taxon>
    </lineage>
</organism>
<dbReference type="EMBL" id="LN877947">
    <property type="protein sequence ID" value="CUV04329.1"/>
    <property type="molecule type" value="Genomic_DNA"/>
</dbReference>
<feature type="transmembrane region" description="Helical" evidence="3">
    <location>
        <begin position="1094"/>
        <end position="1119"/>
    </location>
</feature>
<feature type="region of interest" description="Disordered" evidence="2">
    <location>
        <begin position="776"/>
        <end position="806"/>
    </location>
</feature>
<feature type="transmembrane region" description="Helical" evidence="3">
    <location>
        <begin position="893"/>
        <end position="914"/>
    </location>
</feature>
<dbReference type="Proteomes" id="UP000199752">
    <property type="component" value="Chromosome 1"/>
</dbReference>
<gene>
    <name evidence="5" type="ORF">CHUDEA1_3740</name>
</gene>
<keyword evidence="3" id="KW-1133">Transmembrane helix</keyword>
<evidence type="ECO:0000256" key="1">
    <source>
        <dbReference type="PROSITE-ProRule" id="PRU00023"/>
    </source>
</evidence>
<feature type="transmembrane region" description="Helical" evidence="3">
    <location>
        <begin position="946"/>
        <end position="968"/>
    </location>
</feature>
<evidence type="ECO:0000256" key="3">
    <source>
        <dbReference type="SAM" id="Phobius"/>
    </source>
</evidence>
<protein>
    <submittedName>
        <fullName evidence="5">Uncharacterized protein</fullName>
    </submittedName>
</protein>
<feature type="chain" id="PRO_5006627631" evidence="4">
    <location>
        <begin position="19"/>
        <end position="1407"/>
    </location>
</feature>
<dbReference type="PANTHER" id="PTHR24118">
    <property type="entry name" value="POTE ANKYRIN DOMAIN"/>
    <property type="match status" value="1"/>
</dbReference>
<dbReference type="InterPro" id="IPR036770">
    <property type="entry name" value="Ankyrin_rpt-contain_sf"/>
</dbReference>
<dbReference type="SMART" id="SM00248">
    <property type="entry name" value="ANK"/>
    <property type="match status" value="8"/>
</dbReference>
<reference evidence="5" key="1">
    <citation type="submission" date="2015-08" db="EMBL/GenBank/DDBJ databases">
        <authorList>
            <person name="Babu N.S."/>
            <person name="Beckwith C.J."/>
            <person name="Beseler K.G."/>
            <person name="Brison A."/>
            <person name="Carone J.V."/>
            <person name="Caskin T.P."/>
            <person name="Diamond M."/>
            <person name="Durham M.E."/>
            <person name="Foxe J.M."/>
            <person name="Go M."/>
            <person name="Henderson B.A."/>
            <person name="Jones I.B."/>
            <person name="McGettigan J.A."/>
            <person name="Micheletti S.J."/>
            <person name="Nasrallah M.E."/>
            <person name="Ortiz D."/>
            <person name="Piller C.R."/>
            <person name="Privatt S.R."/>
            <person name="Schneider S.L."/>
            <person name="Sharp S."/>
            <person name="Smith T.C."/>
            <person name="Stanton J.D."/>
            <person name="Ullery H.E."/>
            <person name="Wilson R.J."/>
            <person name="Serrano M.G."/>
            <person name="Buck G."/>
            <person name="Lee V."/>
            <person name="Wang Y."/>
            <person name="Carvalho R."/>
            <person name="Voegtly L."/>
            <person name="Shi R."/>
            <person name="Duckworth R."/>
            <person name="Johnson A."/>
            <person name="Loviza R."/>
            <person name="Walstead R."/>
            <person name="Shah Z."/>
            <person name="Kiflezghi M."/>
            <person name="Wade K."/>
            <person name="Ball S.L."/>
            <person name="Bradley K.W."/>
            <person name="Asai D.J."/>
            <person name="Bowman C.A."/>
            <person name="Russell D.A."/>
            <person name="Pope W.H."/>
            <person name="Jacobs-Sera D."/>
            <person name="Hendrix R.W."/>
            <person name="Hatfull G.F."/>
        </authorList>
    </citation>
    <scope>NUCLEOTIDE SEQUENCE [LARGE SCALE GENOMIC DNA]</scope>
</reference>
<feature type="transmembrane region" description="Helical" evidence="3">
    <location>
        <begin position="1301"/>
        <end position="1324"/>
    </location>
</feature>
<dbReference type="PANTHER" id="PTHR24118:SF99">
    <property type="entry name" value="POTE ANKYRIN DOMAIN FAMILY MEMBER 3C-RELATED"/>
    <property type="match status" value="1"/>
</dbReference>
<dbReference type="VEuPathDB" id="CryptoDB:Chro.10421"/>
<dbReference type="InterPro" id="IPR002110">
    <property type="entry name" value="Ankyrin_rpt"/>
</dbReference>
<accession>A0A0S4TAP3</accession>